<sequence>MLKNERKSLRVQAYMCNKEIANLAAENDKDCAEAEKIHFHELEKKRMDIDSV</sequence>
<dbReference type="OrthoDB" id="2671591at2759"/>
<evidence type="ECO:0000313" key="1">
    <source>
        <dbReference type="EMBL" id="KIM63031.1"/>
    </source>
</evidence>
<dbReference type="Proteomes" id="UP000053989">
    <property type="component" value="Unassembled WGS sequence"/>
</dbReference>
<dbReference type="EMBL" id="KN822038">
    <property type="protein sequence ID" value="KIM63031.1"/>
    <property type="molecule type" value="Genomic_DNA"/>
</dbReference>
<gene>
    <name evidence="1" type="ORF">SCLCIDRAFT_118315</name>
</gene>
<keyword evidence="2" id="KW-1185">Reference proteome</keyword>
<proteinExistence type="predicted"/>
<dbReference type="HOGENOM" id="CLU_3088625_0_0_1"/>
<dbReference type="AlphaFoldDB" id="A0A0C3E4S9"/>
<reference evidence="2" key="2">
    <citation type="submission" date="2015-01" db="EMBL/GenBank/DDBJ databases">
        <title>Evolutionary Origins and Diversification of the Mycorrhizal Mutualists.</title>
        <authorList>
            <consortium name="DOE Joint Genome Institute"/>
            <consortium name="Mycorrhizal Genomics Consortium"/>
            <person name="Kohler A."/>
            <person name="Kuo A."/>
            <person name="Nagy L.G."/>
            <person name="Floudas D."/>
            <person name="Copeland A."/>
            <person name="Barry K.W."/>
            <person name="Cichocki N."/>
            <person name="Veneault-Fourrey C."/>
            <person name="LaButti K."/>
            <person name="Lindquist E.A."/>
            <person name="Lipzen A."/>
            <person name="Lundell T."/>
            <person name="Morin E."/>
            <person name="Murat C."/>
            <person name="Riley R."/>
            <person name="Ohm R."/>
            <person name="Sun H."/>
            <person name="Tunlid A."/>
            <person name="Henrissat B."/>
            <person name="Grigoriev I.V."/>
            <person name="Hibbett D.S."/>
            <person name="Martin F."/>
        </authorList>
    </citation>
    <scope>NUCLEOTIDE SEQUENCE [LARGE SCALE GENOMIC DNA]</scope>
    <source>
        <strain evidence="2">Foug A</strain>
    </source>
</reference>
<dbReference type="InParanoid" id="A0A0C3E4S9"/>
<reference evidence="1 2" key="1">
    <citation type="submission" date="2014-04" db="EMBL/GenBank/DDBJ databases">
        <authorList>
            <consortium name="DOE Joint Genome Institute"/>
            <person name="Kuo A."/>
            <person name="Kohler A."/>
            <person name="Nagy L.G."/>
            <person name="Floudas D."/>
            <person name="Copeland A."/>
            <person name="Barry K.W."/>
            <person name="Cichocki N."/>
            <person name="Veneault-Fourrey C."/>
            <person name="LaButti K."/>
            <person name="Lindquist E.A."/>
            <person name="Lipzen A."/>
            <person name="Lundell T."/>
            <person name="Morin E."/>
            <person name="Murat C."/>
            <person name="Sun H."/>
            <person name="Tunlid A."/>
            <person name="Henrissat B."/>
            <person name="Grigoriev I.V."/>
            <person name="Hibbett D.S."/>
            <person name="Martin F."/>
            <person name="Nordberg H.P."/>
            <person name="Cantor M.N."/>
            <person name="Hua S.X."/>
        </authorList>
    </citation>
    <scope>NUCLEOTIDE SEQUENCE [LARGE SCALE GENOMIC DNA]</scope>
    <source>
        <strain evidence="1 2">Foug A</strain>
    </source>
</reference>
<protein>
    <submittedName>
        <fullName evidence="1">Uncharacterized protein</fullName>
    </submittedName>
</protein>
<organism evidence="1 2">
    <name type="scientific">Scleroderma citrinum Foug A</name>
    <dbReference type="NCBI Taxonomy" id="1036808"/>
    <lineage>
        <taxon>Eukaryota</taxon>
        <taxon>Fungi</taxon>
        <taxon>Dikarya</taxon>
        <taxon>Basidiomycota</taxon>
        <taxon>Agaricomycotina</taxon>
        <taxon>Agaricomycetes</taxon>
        <taxon>Agaricomycetidae</taxon>
        <taxon>Boletales</taxon>
        <taxon>Sclerodermatineae</taxon>
        <taxon>Sclerodermataceae</taxon>
        <taxon>Scleroderma</taxon>
    </lineage>
</organism>
<accession>A0A0C3E4S9</accession>
<name>A0A0C3E4S9_9AGAM</name>
<evidence type="ECO:0000313" key="2">
    <source>
        <dbReference type="Proteomes" id="UP000053989"/>
    </source>
</evidence>